<dbReference type="RefSeq" id="WP_030540871.1">
    <property type="nucleotide sequence ID" value="NZ_KQ130461.1"/>
</dbReference>
<reference evidence="1 2" key="1">
    <citation type="journal article" date="2015" name="G3 (Bethesda)">
        <title>Insights into Ongoing Evolution of the Hexachlorocyclohexane Catabolic Pathway from Comparative Genomics of Ten Sphingomonadaceae Strains.</title>
        <authorList>
            <person name="Pearce S.L."/>
            <person name="Oakeshott J.G."/>
            <person name="Pandey G."/>
        </authorList>
    </citation>
    <scope>NUCLEOTIDE SEQUENCE [LARGE SCALE GENOMIC DNA]</scope>
    <source>
        <strain evidence="1 2">LL02</strain>
    </source>
</reference>
<dbReference type="EMBL" id="JACU01000015">
    <property type="protein sequence ID" value="KMS50726.1"/>
    <property type="molecule type" value="Genomic_DNA"/>
</dbReference>
<sequence length="86" mass="9394">MSNDTETAARALVEATRSGKLGDAYRVLDKRPVDEVQAIALQAGFSCISRTNRRSFMVHIVRQVADAARNKTDGYGLRDLAAKAAR</sequence>
<evidence type="ECO:0000313" key="2">
    <source>
        <dbReference type="Proteomes" id="UP000052268"/>
    </source>
</evidence>
<dbReference type="Proteomes" id="UP000052268">
    <property type="component" value="Unassembled WGS sequence"/>
</dbReference>
<name>A0A0J7XF86_9SPHN</name>
<keyword evidence="2" id="KW-1185">Reference proteome</keyword>
<dbReference type="AlphaFoldDB" id="A0A0J7XF86"/>
<evidence type="ECO:0000313" key="1">
    <source>
        <dbReference type="EMBL" id="KMS50726.1"/>
    </source>
</evidence>
<dbReference type="PATRIC" id="fig|1114963.3.peg.4928"/>
<gene>
    <name evidence="1" type="ORF">V474_06395</name>
</gene>
<proteinExistence type="predicted"/>
<accession>A0A0J7XF86</accession>
<comment type="caution">
    <text evidence="1">The sequence shown here is derived from an EMBL/GenBank/DDBJ whole genome shotgun (WGS) entry which is preliminary data.</text>
</comment>
<dbReference type="OrthoDB" id="7596356at2"/>
<protein>
    <submittedName>
        <fullName evidence="1">Uncharacterized protein</fullName>
    </submittedName>
</protein>
<organism evidence="1 2">
    <name type="scientific">Novosphingobium barchaimii LL02</name>
    <dbReference type="NCBI Taxonomy" id="1114963"/>
    <lineage>
        <taxon>Bacteria</taxon>
        <taxon>Pseudomonadati</taxon>
        <taxon>Pseudomonadota</taxon>
        <taxon>Alphaproteobacteria</taxon>
        <taxon>Sphingomonadales</taxon>
        <taxon>Sphingomonadaceae</taxon>
        <taxon>Novosphingobium</taxon>
    </lineage>
</organism>